<sequence length="255" mass="29386">MTRPRVKIIVLVILFLFFFPICSISGNTMKIAYPEFYPFFSKPQNGKIEGFFYEILTEALEHRMVIHTQWFQMPWKRCQNQVRIGKMDAMITFPTEERLTYCDTHPDPFYLKELKLFTYKGHKRLNEIQQIGSIADIKKGGYTVITYSGNGWNTDNITTLGIPSFETSEVHNVWKMLAAKRGDLVIEWPVGVKASLDKDGLADKIVETGVLLSSMPFHLLIGKQSGYTHILAGFNDVIQRMLDDGTIKRIIVKYY</sequence>
<dbReference type="EMBL" id="CP001087">
    <property type="protein sequence ID" value="ACN15838.1"/>
    <property type="molecule type" value="Genomic_DNA"/>
</dbReference>
<dbReference type="InterPro" id="IPR001638">
    <property type="entry name" value="Solute-binding_3/MltF_N"/>
</dbReference>
<dbReference type="Proteomes" id="UP000000442">
    <property type="component" value="Chromosome"/>
</dbReference>
<protein>
    <submittedName>
        <fullName evidence="2">ABC-type amino acid transporter, periplasmic amino-acid binding protein</fullName>
    </submittedName>
</protein>
<dbReference type="SMART" id="SM00062">
    <property type="entry name" value="PBPb"/>
    <property type="match status" value="1"/>
</dbReference>
<organism evidence="2 3">
    <name type="scientific">Desulforapulum autotrophicum (strain ATCC 43914 / DSM 3382 / VKM B-1955 / HRM2)</name>
    <name type="common">Desulfobacterium autotrophicum</name>
    <dbReference type="NCBI Taxonomy" id="177437"/>
    <lineage>
        <taxon>Bacteria</taxon>
        <taxon>Pseudomonadati</taxon>
        <taxon>Thermodesulfobacteriota</taxon>
        <taxon>Desulfobacteria</taxon>
        <taxon>Desulfobacterales</taxon>
        <taxon>Desulfobacteraceae</taxon>
        <taxon>Desulforapulum</taxon>
    </lineage>
</organism>
<dbReference type="SUPFAM" id="SSF53850">
    <property type="entry name" value="Periplasmic binding protein-like II"/>
    <property type="match status" value="1"/>
</dbReference>
<keyword evidence="3" id="KW-1185">Reference proteome</keyword>
<dbReference type="Gene3D" id="3.40.190.10">
    <property type="entry name" value="Periplasmic binding protein-like II"/>
    <property type="match status" value="2"/>
</dbReference>
<dbReference type="Pfam" id="PF00497">
    <property type="entry name" value="SBP_bac_3"/>
    <property type="match status" value="1"/>
</dbReference>
<evidence type="ECO:0000259" key="1">
    <source>
        <dbReference type="SMART" id="SM00062"/>
    </source>
</evidence>
<dbReference type="KEGG" id="dat:HRM2_27460"/>
<dbReference type="OrthoDB" id="5455795at2"/>
<evidence type="ECO:0000313" key="2">
    <source>
        <dbReference type="EMBL" id="ACN15838.1"/>
    </source>
</evidence>
<evidence type="ECO:0000313" key="3">
    <source>
        <dbReference type="Proteomes" id="UP000000442"/>
    </source>
</evidence>
<proteinExistence type="predicted"/>
<dbReference type="STRING" id="177437.HRM2_27460"/>
<dbReference type="AlphaFoldDB" id="C0QIA2"/>
<name>C0QIA2_DESAH</name>
<dbReference type="HOGENOM" id="CLU_064076_11_0_7"/>
<dbReference type="eggNOG" id="COG0834">
    <property type="taxonomic scope" value="Bacteria"/>
</dbReference>
<accession>C0QIA2</accession>
<gene>
    <name evidence="2" type="ordered locus">HRM2_27460</name>
</gene>
<feature type="domain" description="Solute-binding protein family 3/N-terminal" evidence="1">
    <location>
        <begin position="28"/>
        <end position="255"/>
    </location>
</feature>
<reference evidence="2 3" key="1">
    <citation type="journal article" date="2009" name="Environ. Microbiol.">
        <title>Genome sequence of Desulfobacterium autotrophicum HRM2, a marine sulfate reducer oxidizing organic carbon completely to carbon dioxide.</title>
        <authorList>
            <person name="Strittmatter A.W."/>
            <person name="Liesegang H."/>
            <person name="Rabus R."/>
            <person name="Decker I."/>
            <person name="Amann J."/>
            <person name="Andres S."/>
            <person name="Henne A."/>
            <person name="Fricke W.F."/>
            <person name="Martinez-Arias R."/>
            <person name="Bartels D."/>
            <person name="Goesmann A."/>
            <person name="Krause L."/>
            <person name="Puehler A."/>
            <person name="Klenk H.P."/>
            <person name="Richter M."/>
            <person name="Schuler M."/>
            <person name="Gloeckner F.O."/>
            <person name="Meyerdierks A."/>
            <person name="Gottschalk G."/>
            <person name="Amann R."/>
        </authorList>
    </citation>
    <scope>NUCLEOTIDE SEQUENCE [LARGE SCALE GENOMIC DNA]</scope>
    <source>
        <strain evidence="3">ATCC 43914 / DSM 3382 / HRM2</strain>
    </source>
</reference>